<comment type="caution">
    <text evidence="3">The sequence shown here is derived from an EMBL/GenBank/DDBJ whole genome shotgun (WGS) entry which is preliminary data.</text>
</comment>
<evidence type="ECO:0000256" key="2">
    <source>
        <dbReference type="SAM" id="SignalP"/>
    </source>
</evidence>
<feature type="signal peptide" evidence="2">
    <location>
        <begin position="1"/>
        <end position="20"/>
    </location>
</feature>
<dbReference type="OrthoDB" id="2497963at2759"/>
<evidence type="ECO:0000313" key="4">
    <source>
        <dbReference type="Proteomes" id="UP000054564"/>
    </source>
</evidence>
<protein>
    <submittedName>
        <fullName evidence="3">Uncharacterized protein</fullName>
    </submittedName>
</protein>
<evidence type="ECO:0000313" key="3">
    <source>
        <dbReference type="EMBL" id="KNF05616.1"/>
    </source>
</evidence>
<dbReference type="Proteomes" id="UP000054564">
    <property type="component" value="Unassembled WGS sequence"/>
</dbReference>
<dbReference type="EMBL" id="AJIL01000007">
    <property type="protein sequence ID" value="KNF05616.1"/>
    <property type="molecule type" value="Genomic_DNA"/>
</dbReference>
<name>A0A0L0W290_9BASI</name>
<evidence type="ECO:0000256" key="1">
    <source>
        <dbReference type="SAM" id="MobiDB-lite"/>
    </source>
</evidence>
<proteinExistence type="predicted"/>
<feature type="region of interest" description="Disordered" evidence="1">
    <location>
        <begin position="186"/>
        <end position="222"/>
    </location>
</feature>
<accession>A0A0L0W290</accession>
<sequence length="431" mass="49373">MKAFSSQPWLLLLHTNTALSSMFAASSSQAKDEALAVKPTLSLEWQEDEIQKYLSEPLYFPQLTLPLGNSKPNFHTQSYSQEREHQPPPSFSFFKVEHTPNAPLPSNVVPTSNEVLSFEGVPTSKSDSTICDLTCSSEITSIRDLSPLDGLAPDGQLTPNHNVFAPKGRGHKSMSKDEPHLLLARKKMKAPQSNKKSILHVDHPENLPKSNQRAQSKRRRRAGVYRTNIKRLVIEILGSLSDAKIQIENYPLFKEIVDSRRLEIEKWTSRASNKANDIRKRDRIHDFLKNVTKMSTFLIISHASLLNGQMDKEITPSEVKNVLEFMKDFWDKMHRKEPLVLLRPYSILPKIPNLVDPNDLRTCGNGLNGKFMWYRACVDIVKYWTEKNMNLFRRSSSDFYRQSDKFNIRKTIDHIIAHKNPRHPSHRNGAA</sequence>
<reference evidence="4" key="1">
    <citation type="submission" date="2014-03" db="EMBL/GenBank/DDBJ databases">
        <title>The Genome Sequence of Puccinia striiformis f. sp. tritici PST-78.</title>
        <authorList>
            <consortium name="The Broad Institute Genome Sequencing Platform"/>
            <person name="Cuomo C."/>
            <person name="Hulbert S."/>
            <person name="Chen X."/>
            <person name="Walker B."/>
            <person name="Young S.K."/>
            <person name="Zeng Q."/>
            <person name="Gargeya S."/>
            <person name="Fitzgerald M."/>
            <person name="Haas B."/>
            <person name="Abouelleil A."/>
            <person name="Alvarado L."/>
            <person name="Arachchi H.M."/>
            <person name="Berlin A.M."/>
            <person name="Chapman S.B."/>
            <person name="Goldberg J."/>
            <person name="Griggs A."/>
            <person name="Gujja S."/>
            <person name="Hansen M."/>
            <person name="Howarth C."/>
            <person name="Imamovic A."/>
            <person name="Larimer J."/>
            <person name="McCowan C."/>
            <person name="Montmayeur A."/>
            <person name="Murphy C."/>
            <person name="Neiman D."/>
            <person name="Pearson M."/>
            <person name="Priest M."/>
            <person name="Roberts A."/>
            <person name="Saif S."/>
            <person name="Shea T."/>
            <person name="Sisk P."/>
            <person name="Sykes S."/>
            <person name="Wortman J."/>
            <person name="Nusbaum C."/>
            <person name="Birren B."/>
        </authorList>
    </citation>
    <scope>NUCLEOTIDE SEQUENCE [LARGE SCALE GENOMIC DNA]</scope>
    <source>
        <strain evidence="4">race PST-78</strain>
    </source>
</reference>
<feature type="chain" id="PRO_5005550880" evidence="2">
    <location>
        <begin position="21"/>
        <end position="431"/>
    </location>
</feature>
<keyword evidence="2" id="KW-0732">Signal</keyword>
<organism evidence="3 4">
    <name type="scientific">Puccinia striiformis f. sp. tritici PST-78</name>
    <dbReference type="NCBI Taxonomy" id="1165861"/>
    <lineage>
        <taxon>Eukaryota</taxon>
        <taxon>Fungi</taxon>
        <taxon>Dikarya</taxon>
        <taxon>Basidiomycota</taxon>
        <taxon>Pucciniomycotina</taxon>
        <taxon>Pucciniomycetes</taxon>
        <taxon>Pucciniales</taxon>
        <taxon>Pucciniaceae</taxon>
        <taxon>Puccinia</taxon>
    </lineage>
</organism>
<dbReference type="AlphaFoldDB" id="A0A0L0W290"/>
<gene>
    <name evidence="3" type="ORF">PSTG_01425</name>
</gene>
<keyword evidence="4" id="KW-1185">Reference proteome</keyword>